<dbReference type="STRING" id="1851148.SMSP2_00989"/>
<evidence type="ECO:0008006" key="3">
    <source>
        <dbReference type="Google" id="ProtNLM"/>
    </source>
</evidence>
<dbReference type="GO" id="GO:0047429">
    <property type="term" value="F:nucleoside triphosphate diphosphatase activity"/>
    <property type="evidence" value="ECO:0007669"/>
    <property type="project" value="InterPro"/>
</dbReference>
<dbReference type="PANTHER" id="PTHR46523:SF1">
    <property type="entry name" value="DCTP PYROPHOSPHATASE 1"/>
    <property type="match status" value="1"/>
</dbReference>
<dbReference type="OrthoDB" id="9791898at2"/>
<dbReference type="KEGG" id="pbas:SMSP2_00989"/>
<dbReference type="Pfam" id="PF12643">
    <property type="entry name" value="MazG-like"/>
    <property type="match status" value="1"/>
</dbReference>
<dbReference type="InterPro" id="IPR025984">
    <property type="entry name" value="DCTPP"/>
</dbReference>
<dbReference type="Gene3D" id="1.10.287.1080">
    <property type="entry name" value="MazG-like"/>
    <property type="match status" value="1"/>
</dbReference>
<evidence type="ECO:0000313" key="1">
    <source>
        <dbReference type="EMBL" id="AQQ70634.1"/>
    </source>
</evidence>
<dbReference type="EMBL" id="CP019646">
    <property type="protein sequence ID" value="AQQ70634.1"/>
    <property type="molecule type" value="Genomic_DNA"/>
</dbReference>
<accession>A0A1Q2MDA6</accession>
<dbReference type="InterPro" id="IPR052555">
    <property type="entry name" value="dCTP_Pyrophosphatase"/>
</dbReference>
<name>A0A1Q2MDA6_9BACT</name>
<dbReference type="RefSeq" id="WP_146682882.1">
    <property type="nucleotide sequence ID" value="NZ_CP019646.1"/>
</dbReference>
<dbReference type="GO" id="GO:0009143">
    <property type="term" value="P:nucleoside triphosphate catabolic process"/>
    <property type="evidence" value="ECO:0007669"/>
    <property type="project" value="InterPro"/>
</dbReference>
<dbReference type="PANTHER" id="PTHR46523">
    <property type="entry name" value="DCTP PYROPHOSPHATASE 1"/>
    <property type="match status" value="1"/>
</dbReference>
<dbReference type="CDD" id="cd11537">
    <property type="entry name" value="NTP-PPase_RS21-C6_like"/>
    <property type="match status" value="1"/>
</dbReference>
<reference evidence="2" key="1">
    <citation type="submission" date="2017-02" db="EMBL/GenBank/DDBJ databases">
        <title>Comparative genomics and description of representatives of a novel lineage of planctomycetes thriving in anoxic sediments.</title>
        <authorList>
            <person name="Spring S."/>
            <person name="Bunk B."/>
            <person name="Sproer C."/>
        </authorList>
    </citation>
    <scope>NUCLEOTIDE SEQUENCE [LARGE SCALE GENOMIC DNA]</scope>
    <source>
        <strain evidence="2">SM-Chi-D1</strain>
    </source>
</reference>
<evidence type="ECO:0000313" key="2">
    <source>
        <dbReference type="Proteomes" id="UP000188181"/>
    </source>
</evidence>
<organism evidence="1 2">
    <name type="scientific">Limihaloglobus sulfuriphilus</name>
    <dbReference type="NCBI Taxonomy" id="1851148"/>
    <lineage>
        <taxon>Bacteria</taxon>
        <taxon>Pseudomonadati</taxon>
        <taxon>Planctomycetota</taxon>
        <taxon>Phycisphaerae</taxon>
        <taxon>Sedimentisphaerales</taxon>
        <taxon>Sedimentisphaeraceae</taxon>
        <taxon>Limihaloglobus</taxon>
    </lineage>
</organism>
<protein>
    <recommendedName>
        <fullName evidence="3">MazG nucleotide pyrophosphohydrolase domain protein</fullName>
    </recommendedName>
</protein>
<dbReference type="SUPFAM" id="SSF101386">
    <property type="entry name" value="all-alpha NTP pyrophosphatases"/>
    <property type="match status" value="1"/>
</dbReference>
<proteinExistence type="predicted"/>
<dbReference type="PIRSF" id="PIRSF029826">
    <property type="entry name" value="UCP029826_pph"/>
    <property type="match status" value="1"/>
</dbReference>
<keyword evidence="2" id="KW-1185">Reference proteome</keyword>
<gene>
    <name evidence="1" type="ORF">SMSP2_00989</name>
</gene>
<sequence>MKHDYDTIKKLALEFRNERDWQQFHTPKDLAEGLTIEAAELLENFLWKTPDESRSPSAKTKKQIEHELSDILLFLIYLCHELNIDLFEAAADKIKHNAEKYPVEKSKGSNKKYTEL</sequence>
<dbReference type="Proteomes" id="UP000188181">
    <property type="component" value="Chromosome"/>
</dbReference>
<dbReference type="AlphaFoldDB" id="A0A1Q2MDA6"/>